<sequence length="210" mass="23201">MKALERVPLLSAVTFIAVSVLGMQPVWAEESISTTGAGTVNSSNIQIDSDHPAMIPEPAAQIVAVSEAYTGKPLYQIADKMIYDRMVNRIARTYGVESALLHAVISVESRYRPAAISRAGAIGLMQLMPKTAKRYGVADPLDPMQNVRGGARYLRYLLKKYHNDRNLALAAYNAGEASVAKYGNQIPPYPETTDYVPRVMEYYRRYLVKG</sequence>
<keyword evidence="2" id="KW-0456">Lyase</keyword>
<dbReference type="GO" id="GO:0000270">
    <property type="term" value="P:peptidoglycan metabolic process"/>
    <property type="evidence" value="ECO:0007669"/>
    <property type="project" value="InterPro"/>
</dbReference>
<dbReference type="PANTHER" id="PTHR37423:SF2">
    <property type="entry name" value="MEMBRANE-BOUND LYTIC MUREIN TRANSGLYCOSYLASE C"/>
    <property type="match status" value="1"/>
</dbReference>
<dbReference type="CDD" id="cd00254">
    <property type="entry name" value="LT-like"/>
    <property type="match status" value="1"/>
</dbReference>
<evidence type="ECO:0000313" key="2">
    <source>
        <dbReference type="EMBL" id="OIQ98294.1"/>
    </source>
</evidence>
<dbReference type="EC" id="4.2.2.-" evidence="2"/>
<dbReference type="PANTHER" id="PTHR37423">
    <property type="entry name" value="SOLUBLE LYTIC MUREIN TRANSGLYCOSYLASE-RELATED"/>
    <property type="match status" value="1"/>
</dbReference>
<protein>
    <submittedName>
        <fullName evidence="2">Soluble lytic murein transglycosylase</fullName>
        <ecNumber evidence="2">4.2.2.-</ecNumber>
    </submittedName>
</protein>
<dbReference type="AlphaFoldDB" id="A0A1J5RQM2"/>
<dbReference type="EMBL" id="MLJW01000121">
    <property type="protein sequence ID" value="OIQ98294.1"/>
    <property type="molecule type" value="Genomic_DNA"/>
</dbReference>
<reference evidence="2" key="1">
    <citation type="submission" date="2016-10" db="EMBL/GenBank/DDBJ databases">
        <title>Sequence of Gallionella enrichment culture.</title>
        <authorList>
            <person name="Poehlein A."/>
            <person name="Muehling M."/>
            <person name="Daniel R."/>
        </authorList>
    </citation>
    <scope>NUCLEOTIDE SEQUENCE</scope>
</reference>
<dbReference type="GO" id="GO:0016020">
    <property type="term" value="C:membrane"/>
    <property type="evidence" value="ECO:0007669"/>
    <property type="project" value="InterPro"/>
</dbReference>
<name>A0A1J5RQM2_9ZZZZ</name>
<dbReference type="InterPro" id="IPR000189">
    <property type="entry name" value="Transglyc_AS"/>
</dbReference>
<gene>
    <name evidence="2" type="primary">slt_8</name>
    <name evidence="2" type="ORF">GALL_197230</name>
</gene>
<dbReference type="InterPro" id="IPR023346">
    <property type="entry name" value="Lysozyme-like_dom_sf"/>
</dbReference>
<accession>A0A1J5RQM2</accession>
<comment type="caution">
    <text evidence="2">The sequence shown here is derived from an EMBL/GenBank/DDBJ whole genome shotgun (WGS) entry which is preliminary data.</text>
</comment>
<proteinExistence type="predicted"/>
<dbReference type="SUPFAM" id="SSF53955">
    <property type="entry name" value="Lysozyme-like"/>
    <property type="match status" value="1"/>
</dbReference>
<evidence type="ECO:0000259" key="1">
    <source>
        <dbReference type="Pfam" id="PF01464"/>
    </source>
</evidence>
<organism evidence="2">
    <name type="scientific">mine drainage metagenome</name>
    <dbReference type="NCBI Taxonomy" id="410659"/>
    <lineage>
        <taxon>unclassified sequences</taxon>
        <taxon>metagenomes</taxon>
        <taxon>ecological metagenomes</taxon>
    </lineage>
</organism>
<dbReference type="Pfam" id="PF01464">
    <property type="entry name" value="SLT"/>
    <property type="match status" value="1"/>
</dbReference>
<dbReference type="GO" id="GO:0008933">
    <property type="term" value="F:peptidoglycan lytic transglycosylase activity"/>
    <property type="evidence" value="ECO:0007669"/>
    <property type="project" value="InterPro"/>
</dbReference>
<dbReference type="InterPro" id="IPR008258">
    <property type="entry name" value="Transglycosylase_SLT_dom_1"/>
</dbReference>
<dbReference type="PROSITE" id="PS00922">
    <property type="entry name" value="TRANSGLYCOSYLASE"/>
    <property type="match status" value="1"/>
</dbReference>
<dbReference type="Gene3D" id="1.10.530.10">
    <property type="match status" value="1"/>
</dbReference>
<feature type="domain" description="Transglycosylase SLT" evidence="1">
    <location>
        <begin position="87"/>
        <end position="185"/>
    </location>
</feature>